<comment type="caution">
    <text evidence="2">The sequence shown here is derived from an EMBL/GenBank/DDBJ whole genome shotgun (WGS) entry which is preliminary data.</text>
</comment>
<protein>
    <submittedName>
        <fullName evidence="2">Uncharacterized protein</fullName>
    </submittedName>
</protein>
<gene>
    <name evidence="2" type="ORF">CRENBAI_011335</name>
</gene>
<keyword evidence="3" id="KW-1185">Reference proteome</keyword>
<sequence>HVPPGGAPGEAQDTLEGTMSPGAWGKALGLPPEELEEVSGRDVGGVSAESAAPATRSRISRRRRSASLVSPSYCPPPLTAKSWIFPPVGNPTSGCGVLYTDPPVRRSPGPHPAKEPILIPPPYSDSVSDPGSQAGGVLSICALLLNKSFTSHCRKPKGISFPTMIIYVIYKNTYCVNTREPSSLWENKS</sequence>
<name>A0AAV9S790_9TELE</name>
<organism evidence="2 3">
    <name type="scientific">Crenichthys baileyi</name>
    <name type="common">White River springfish</name>
    <dbReference type="NCBI Taxonomy" id="28760"/>
    <lineage>
        <taxon>Eukaryota</taxon>
        <taxon>Metazoa</taxon>
        <taxon>Chordata</taxon>
        <taxon>Craniata</taxon>
        <taxon>Vertebrata</taxon>
        <taxon>Euteleostomi</taxon>
        <taxon>Actinopterygii</taxon>
        <taxon>Neopterygii</taxon>
        <taxon>Teleostei</taxon>
        <taxon>Neoteleostei</taxon>
        <taxon>Acanthomorphata</taxon>
        <taxon>Ovalentaria</taxon>
        <taxon>Atherinomorphae</taxon>
        <taxon>Cyprinodontiformes</taxon>
        <taxon>Goodeidae</taxon>
        <taxon>Crenichthys</taxon>
    </lineage>
</organism>
<dbReference type="AlphaFoldDB" id="A0AAV9S790"/>
<feature type="non-terminal residue" evidence="2">
    <location>
        <position position="1"/>
    </location>
</feature>
<feature type="region of interest" description="Disordered" evidence="1">
    <location>
        <begin position="1"/>
        <end position="70"/>
    </location>
</feature>
<dbReference type="EMBL" id="JAHHUM010000794">
    <property type="protein sequence ID" value="KAK5617175.1"/>
    <property type="molecule type" value="Genomic_DNA"/>
</dbReference>
<evidence type="ECO:0000313" key="3">
    <source>
        <dbReference type="Proteomes" id="UP001311232"/>
    </source>
</evidence>
<dbReference type="Proteomes" id="UP001311232">
    <property type="component" value="Unassembled WGS sequence"/>
</dbReference>
<evidence type="ECO:0000313" key="2">
    <source>
        <dbReference type="EMBL" id="KAK5617175.1"/>
    </source>
</evidence>
<accession>A0AAV9S790</accession>
<reference evidence="2 3" key="1">
    <citation type="submission" date="2021-06" db="EMBL/GenBank/DDBJ databases">
        <authorList>
            <person name="Palmer J.M."/>
        </authorList>
    </citation>
    <scope>NUCLEOTIDE SEQUENCE [LARGE SCALE GENOMIC DNA]</scope>
    <source>
        <strain evidence="2 3">MEX-2019</strain>
        <tissue evidence="2">Muscle</tissue>
    </source>
</reference>
<evidence type="ECO:0000256" key="1">
    <source>
        <dbReference type="SAM" id="MobiDB-lite"/>
    </source>
</evidence>
<proteinExistence type="predicted"/>